<dbReference type="RefSeq" id="WP_274338655.1">
    <property type="nucleotide sequence ID" value="NZ_CP118109.1"/>
</dbReference>
<keyword evidence="1" id="KW-1133">Transmembrane helix</keyword>
<dbReference type="Proteomes" id="UP001221519">
    <property type="component" value="Plasmid unnamed1"/>
</dbReference>
<keyword evidence="1" id="KW-0812">Transmembrane</keyword>
<reference evidence="2 3" key="1">
    <citation type="submission" date="2023-02" db="EMBL/GenBank/DDBJ databases">
        <title>Pathogen: clinical or host-associated sample.</title>
        <authorList>
            <person name="Hergert J."/>
            <person name="Casey R."/>
            <person name="Wagner J."/>
            <person name="Young E.L."/>
            <person name="Oakeson K.F."/>
        </authorList>
    </citation>
    <scope>NUCLEOTIDE SEQUENCE [LARGE SCALE GENOMIC DNA]</scope>
    <source>
        <strain evidence="2 3">2022CK-00829</strain>
        <plasmid evidence="2 3">unnamed1</plasmid>
    </source>
</reference>
<evidence type="ECO:0000256" key="1">
    <source>
        <dbReference type="SAM" id="Phobius"/>
    </source>
</evidence>
<evidence type="ECO:0000313" key="3">
    <source>
        <dbReference type="Proteomes" id="UP001221519"/>
    </source>
</evidence>
<organism evidence="2 3">
    <name type="scientific">Paenibacillus urinalis</name>
    <dbReference type="NCBI Taxonomy" id="521520"/>
    <lineage>
        <taxon>Bacteria</taxon>
        <taxon>Bacillati</taxon>
        <taxon>Bacillota</taxon>
        <taxon>Bacilli</taxon>
        <taxon>Bacillales</taxon>
        <taxon>Paenibacillaceae</taxon>
        <taxon>Paenibacillus</taxon>
    </lineage>
</organism>
<feature type="transmembrane region" description="Helical" evidence="1">
    <location>
        <begin position="64"/>
        <end position="83"/>
    </location>
</feature>
<keyword evidence="2" id="KW-0614">Plasmid</keyword>
<keyword evidence="3" id="KW-1185">Reference proteome</keyword>
<keyword evidence="1" id="KW-0472">Membrane</keyword>
<evidence type="ECO:0000313" key="2">
    <source>
        <dbReference type="EMBL" id="WDI05033.1"/>
    </source>
</evidence>
<proteinExistence type="predicted"/>
<geneLocation type="plasmid" evidence="2 3">
    <name>unnamed1</name>
</geneLocation>
<protein>
    <submittedName>
        <fullName evidence="2">Uncharacterized protein</fullName>
    </submittedName>
</protein>
<feature type="transmembrane region" description="Helical" evidence="1">
    <location>
        <begin position="7"/>
        <end position="28"/>
    </location>
</feature>
<sequence>MKIISIYLAIGSIIAFLFLMSLYGFSWYTQRNEPDDFEEELEREQLQGSWDKASREFGGDMRTVFLMFVTICLAWPGFIIYAFKKD</sequence>
<dbReference type="EMBL" id="CP118109">
    <property type="protein sequence ID" value="WDI05033.1"/>
    <property type="molecule type" value="Genomic_DNA"/>
</dbReference>
<name>A0ABY7XGZ0_9BACL</name>
<accession>A0ABY7XGZ0</accession>
<gene>
    <name evidence="2" type="ORF">PUW25_26045</name>
</gene>